<name>A0ABW3IC48_9FLAO</name>
<accession>A0ABW3IC48</accession>
<feature type="non-terminal residue" evidence="2">
    <location>
        <position position="1"/>
    </location>
</feature>
<reference evidence="3" key="1">
    <citation type="journal article" date="2019" name="Int. J. Syst. Evol. Microbiol.">
        <title>The Global Catalogue of Microorganisms (GCM) 10K type strain sequencing project: providing services to taxonomists for standard genome sequencing and annotation.</title>
        <authorList>
            <consortium name="The Broad Institute Genomics Platform"/>
            <consortium name="The Broad Institute Genome Sequencing Center for Infectious Disease"/>
            <person name="Wu L."/>
            <person name="Ma J."/>
        </authorList>
    </citation>
    <scope>NUCLEOTIDE SEQUENCE [LARGE SCALE GENOMIC DNA]</scope>
    <source>
        <strain evidence="3">CCUG 60898</strain>
    </source>
</reference>
<feature type="compositionally biased region" description="Basic and acidic residues" evidence="1">
    <location>
        <begin position="49"/>
        <end position="71"/>
    </location>
</feature>
<evidence type="ECO:0000313" key="2">
    <source>
        <dbReference type="EMBL" id="MFD0975388.1"/>
    </source>
</evidence>
<proteinExistence type="predicted"/>
<dbReference type="EMBL" id="JBHTJP010000013">
    <property type="protein sequence ID" value="MFD0975388.1"/>
    <property type="molecule type" value="Genomic_DNA"/>
</dbReference>
<evidence type="ECO:0000256" key="1">
    <source>
        <dbReference type="SAM" id="MobiDB-lite"/>
    </source>
</evidence>
<gene>
    <name evidence="2" type="ORF">ACFQ1G_01170</name>
</gene>
<dbReference type="Proteomes" id="UP001597100">
    <property type="component" value="Unassembled WGS sequence"/>
</dbReference>
<evidence type="ECO:0000313" key="3">
    <source>
        <dbReference type="Proteomes" id="UP001597100"/>
    </source>
</evidence>
<dbReference type="RefSeq" id="WP_380736406.1">
    <property type="nucleotide sequence ID" value="NZ_JBHTJP010000013.1"/>
</dbReference>
<sequence>LSPLAQMVLHPVGEYVAAFFLKPLQQCRGFFYTLNFGSETKSQLPSLEGRPDCRQEGVSEGRGRSRFLRES</sequence>
<keyword evidence="3" id="KW-1185">Reference proteome</keyword>
<comment type="caution">
    <text evidence="2">The sequence shown here is derived from an EMBL/GenBank/DDBJ whole genome shotgun (WGS) entry which is preliminary data.</text>
</comment>
<protein>
    <submittedName>
        <fullName evidence="2">Uncharacterized protein</fullName>
    </submittedName>
</protein>
<organism evidence="2 3">
    <name type="scientific">Salinimicrobium gaetbulicola</name>
    <dbReference type="NCBI Taxonomy" id="999702"/>
    <lineage>
        <taxon>Bacteria</taxon>
        <taxon>Pseudomonadati</taxon>
        <taxon>Bacteroidota</taxon>
        <taxon>Flavobacteriia</taxon>
        <taxon>Flavobacteriales</taxon>
        <taxon>Flavobacteriaceae</taxon>
        <taxon>Salinimicrobium</taxon>
    </lineage>
</organism>
<feature type="region of interest" description="Disordered" evidence="1">
    <location>
        <begin position="41"/>
        <end position="71"/>
    </location>
</feature>